<evidence type="ECO:0000259" key="1">
    <source>
        <dbReference type="Pfam" id="PF07587"/>
    </source>
</evidence>
<name>M5RRK5_9BACT</name>
<sequence>MDSPGDFGRLGSKPTHPELLDWLADELMRGGWKLKRMHRMMMLSTTYTQASHRSEMLDRVDPDNRLYARMSIRRLESEAIRDAMIAATSVMTSEMHGPPVPVKEDAVGQIVLGQEMLDGERKPTGKEDDFEGVSRRSVYVQVRRSRPLAVLETFDIATVSPNCTERNFSNVAPQSLLMMNSQFAIDHAERLADQMIREETETSDQISQAWMQCFGSSIENTVLVEMIEFVEKQTATFQSRDSKLSPAAAHRLALASACQAMFSSNEFLYVD</sequence>
<keyword evidence="3" id="KW-1185">Reference proteome</keyword>
<dbReference type="PANTHER" id="PTHR35889">
    <property type="entry name" value="CYCLOINULO-OLIGOSACCHARIDE FRUCTANOTRANSFERASE-RELATED"/>
    <property type="match status" value="1"/>
</dbReference>
<dbReference type="OrthoDB" id="127107at2"/>
<evidence type="ECO:0000313" key="3">
    <source>
        <dbReference type="Proteomes" id="UP000011991"/>
    </source>
</evidence>
<dbReference type="InterPro" id="IPR022655">
    <property type="entry name" value="DUF1553"/>
</dbReference>
<organism evidence="2 3">
    <name type="scientific">Rhodopirellula maiorica SM1</name>
    <dbReference type="NCBI Taxonomy" id="1265738"/>
    <lineage>
        <taxon>Bacteria</taxon>
        <taxon>Pseudomonadati</taxon>
        <taxon>Planctomycetota</taxon>
        <taxon>Planctomycetia</taxon>
        <taxon>Pirellulales</taxon>
        <taxon>Pirellulaceae</taxon>
        <taxon>Novipirellula</taxon>
    </lineage>
</organism>
<gene>
    <name evidence="2" type="ORF">RMSM_01239</name>
</gene>
<protein>
    <submittedName>
        <fullName evidence="2">Protein containing DUF1549</fullName>
    </submittedName>
</protein>
<dbReference type="AlphaFoldDB" id="M5RRK5"/>
<accession>M5RRK5</accession>
<dbReference type="PANTHER" id="PTHR35889:SF3">
    <property type="entry name" value="F-BOX DOMAIN-CONTAINING PROTEIN"/>
    <property type="match status" value="1"/>
</dbReference>
<reference evidence="2 3" key="1">
    <citation type="journal article" date="2013" name="Mar. Genomics">
        <title>Expression of sulfatases in Rhodopirellula baltica and the diversity of sulfatases in the genus Rhodopirellula.</title>
        <authorList>
            <person name="Wegner C.E."/>
            <person name="Richter-Heitmann T."/>
            <person name="Klindworth A."/>
            <person name="Klockow C."/>
            <person name="Richter M."/>
            <person name="Achstetter T."/>
            <person name="Glockner F.O."/>
            <person name="Harder J."/>
        </authorList>
    </citation>
    <scope>NUCLEOTIDE SEQUENCE [LARGE SCALE GENOMIC DNA]</scope>
    <source>
        <strain evidence="2 3">SM1</strain>
    </source>
</reference>
<evidence type="ECO:0000313" key="2">
    <source>
        <dbReference type="EMBL" id="EMI21826.1"/>
    </source>
</evidence>
<dbReference type="Pfam" id="PF07587">
    <property type="entry name" value="PSD1"/>
    <property type="match status" value="1"/>
</dbReference>
<dbReference type="Proteomes" id="UP000011991">
    <property type="component" value="Unassembled WGS sequence"/>
</dbReference>
<comment type="caution">
    <text evidence="2">The sequence shown here is derived from an EMBL/GenBank/DDBJ whole genome shotgun (WGS) entry which is preliminary data.</text>
</comment>
<proteinExistence type="predicted"/>
<feature type="domain" description="DUF1553" evidence="1">
    <location>
        <begin position="2"/>
        <end position="221"/>
    </location>
</feature>
<dbReference type="EMBL" id="ANOG01000186">
    <property type="protein sequence ID" value="EMI21826.1"/>
    <property type="molecule type" value="Genomic_DNA"/>
</dbReference>
<dbReference type="PATRIC" id="fig|1265738.3.peg.1229"/>